<protein>
    <submittedName>
        <fullName evidence="2">Prephenate dehydrogenase</fullName>
    </submittedName>
</protein>
<gene>
    <name evidence="2" type="ORF">CYR55_08170</name>
</gene>
<dbReference type="Gene3D" id="1.20.1270.340">
    <property type="match status" value="1"/>
</dbReference>
<proteinExistence type="predicted"/>
<dbReference type="Pfam" id="PF07445">
    <property type="entry name" value="PriC"/>
    <property type="match status" value="1"/>
</dbReference>
<evidence type="ECO:0000313" key="3">
    <source>
        <dbReference type="Proteomes" id="UP000234240"/>
    </source>
</evidence>
<keyword evidence="3" id="KW-1185">Reference proteome</keyword>
<reference evidence="2 3" key="1">
    <citation type="submission" date="2017-12" db="EMBL/GenBank/DDBJ databases">
        <title>Characterization of six clinical isolates of Enterochimera gen. nov., a novel genus of the Yersiniaciae family and the three species Enterochimera arupensis sp. nov., Enterochimera coloradensis sp. nov, and Enterochimera californica sp. nov.</title>
        <authorList>
            <person name="Rossi A."/>
            <person name="Fisher M."/>
        </authorList>
    </citation>
    <scope>NUCLEOTIDE SEQUENCE [LARGE SCALE GENOMIC DNA]</scope>
    <source>
        <strain evidence="3">2015-Iso6</strain>
    </source>
</reference>
<dbReference type="InterPro" id="IPR038338">
    <property type="entry name" value="PriC_sf"/>
</dbReference>
<dbReference type="Proteomes" id="UP000234240">
    <property type="component" value="Unassembled WGS sequence"/>
</dbReference>
<dbReference type="OrthoDB" id="6402824at2"/>
<dbReference type="EMBL" id="PJZF01000005">
    <property type="protein sequence ID" value="PLR38714.1"/>
    <property type="molecule type" value="Genomic_DNA"/>
</dbReference>
<evidence type="ECO:0000313" key="2">
    <source>
        <dbReference type="EMBL" id="PLR38714.1"/>
    </source>
</evidence>
<accession>A0A2N5E9X7</accession>
<evidence type="ECO:0000256" key="1">
    <source>
        <dbReference type="SAM" id="Coils"/>
    </source>
</evidence>
<sequence length="179" mass="20522">MTTQKVLQTLEQQINALAVEIEPVGHVPAQQARFDAGLFHTHGTRLRDYLAEVRQNLAQLKAVVAEQRMAQVAFVADRLVTQIGALQRELATLALRKAVSRPQAESKEDIYHRLAQHQDFERRLIAMIRDRESLLGRQESLAQQRKIQQELAALEGRLQRCRQALVRIERAVERKENGF</sequence>
<feature type="coiled-coil region" evidence="1">
    <location>
        <begin position="137"/>
        <end position="178"/>
    </location>
</feature>
<organism evidence="2 3">
    <name type="scientific">Chimaeribacter californicus</name>
    <dbReference type="NCBI Taxonomy" id="2060067"/>
    <lineage>
        <taxon>Bacteria</taxon>
        <taxon>Pseudomonadati</taxon>
        <taxon>Pseudomonadota</taxon>
        <taxon>Gammaproteobacteria</taxon>
        <taxon>Enterobacterales</taxon>
        <taxon>Yersiniaceae</taxon>
        <taxon>Chimaeribacter</taxon>
    </lineage>
</organism>
<comment type="caution">
    <text evidence="2">The sequence shown here is derived from an EMBL/GenBank/DDBJ whole genome shotgun (WGS) entry which is preliminary data.</text>
</comment>
<dbReference type="InterPro" id="IPR010890">
    <property type="entry name" value="PriC"/>
</dbReference>
<dbReference type="RefSeq" id="WP_101815659.1">
    <property type="nucleotide sequence ID" value="NZ_PJZF01000005.1"/>
</dbReference>
<keyword evidence="1" id="KW-0175">Coiled coil</keyword>
<name>A0A2N5E9X7_9GAMM</name>
<dbReference type="AlphaFoldDB" id="A0A2N5E9X7"/>